<sequence>MSSLQAERSECEKKEDFPFEISDVVSSVNEKLLQDFHGERTGFIQVGHKKWFFPSTFRGHLPKLYNFEIRPTDVWIVTFPRSGTTLTQEMVWLLMNNLDFDKASSASLAERFPFIEGNCIFHPEFHAELLKENKDSEEKFKVVEKLIESVCDKVHGMKARRFIKTHLPLSLLPKNLLTAGCKVIYVARNPKDVVISYYLHNRLFRTRNFTKDFPKYWQYFKTNFVSWSPYWEHVLEAWEKRNEENLLFLFYENMIKELKKTISEVQHFLGTAYSDDQLSNLENHLNIDNFRKNKSVNYDDWKILGIFNKNEQAFIRVGKNGEAKSWFDEDMEREAKEWIQDHLKNSDLKFPSI</sequence>
<evidence type="ECO:0000259" key="3">
    <source>
        <dbReference type="Pfam" id="PF00685"/>
    </source>
</evidence>
<dbReference type="GO" id="GO:0008146">
    <property type="term" value="F:sulfotransferase activity"/>
    <property type="evidence" value="ECO:0007669"/>
    <property type="project" value="InterPro"/>
</dbReference>
<evidence type="ECO:0000256" key="1">
    <source>
        <dbReference type="ARBA" id="ARBA00005771"/>
    </source>
</evidence>
<feature type="domain" description="Sulfotransferase" evidence="3">
    <location>
        <begin position="71"/>
        <end position="346"/>
    </location>
</feature>
<dbReference type="InterPro" id="IPR000863">
    <property type="entry name" value="Sulfotransferase_dom"/>
</dbReference>
<protein>
    <recommendedName>
        <fullName evidence="3">Sulfotransferase domain-containing protein</fullName>
    </recommendedName>
</protein>
<gene>
    <name evidence="4" type="ORF">WA026_007433</name>
</gene>
<organism evidence="4 5">
    <name type="scientific">Henosepilachna vigintioctopunctata</name>
    <dbReference type="NCBI Taxonomy" id="420089"/>
    <lineage>
        <taxon>Eukaryota</taxon>
        <taxon>Metazoa</taxon>
        <taxon>Ecdysozoa</taxon>
        <taxon>Arthropoda</taxon>
        <taxon>Hexapoda</taxon>
        <taxon>Insecta</taxon>
        <taxon>Pterygota</taxon>
        <taxon>Neoptera</taxon>
        <taxon>Endopterygota</taxon>
        <taxon>Coleoptera</taxon>
        <taxon>Polyphaga</taxon>
        <taxon>Cucujiformia</taxon>
        <taxon>Coccinelloidea</taxon>
        <taxon>Coccinellidae</taxon>
        <taxon>Epilachninae</taxon>
        <taxon>Epilachnini</taxon>
        <taxon>Henosepilachna</taxon>
    </lineage>
</organism>
<name>A0AAW1UYD7_9CUCU</name>
<dbReference type="Pfam" id="PF00685">
    <property type="entry name" value="Sulfotransfer_1"/>
    <property type="match status" value="1"/>
</dbReference>
<comment type="caution">
    <text evidence="4">The sequence shown here is derived from an EMBL/GenBank/DDBJ whole genome shotgun (WGS) entry which is preliminary data.</text>
</comment>
<dbReference type="PANTHER" id="PTHR11783">
    <property type="entry name" value="SULFOTRANSFERASE SULT"/>
    <property type="match status" value="1"/>
</dbReference>
<keyword evidence="5" id="KW-1185">Reference proteome</keyword>
<evidence type="ECO:0000313" key="5">
    <source>
        <dbReference type="Proteomes" id="UP001431783"/>
    </source>
</evidence>
<accession>A0AAW1UYD7</accession>
<reference evidence="4 5" key="1">
    <citation type="submission" date="2023-03" db="EMBL/GenBank/DDBJ databases">
        <title>Genome insight into feeding habits of ladybird beetles.</title>
        <authorList>
            <person name="Li H.-S."/>
            <person name="Huang Y.-H."/>
            <person name="Pang H."/>
        </authorList>
    </citation>
    <scope>NUCLEOTIDE SEQUENCE [LARGE SCALE GENOMIC DNA]</scope>
    <source>
        <strain evidence="4">SYSU_2023b</strain>
        <tissue evidence="4">Whole body</tissue>
    </source>
</reference>
<evidence type="ECO:0000313" key="4">
    <source>
        <dbReference type="EMBL" id="KAK9884594.1"/>
    </source>
</evidence>
<proteinExistence type="inferred from homology"/>
<dbReference type="InterPro" id="IPR027417">
    <property type="entry name" value="P-loop_NTPase"/>
</dbReference>
<evidence type="ECO:0000256" key="2">
    <source>
        <dbReference type="ARBA" id="ARBA00022679"/>
    </source>
</evidence>
<dbReference type="EMBL" id="JARQZJ010000093">
    <property type="protein sequence ID" value="KAK9884594.1"/>
    <property type="molecule type" value="Genomic_DNA"/>
</dbReference>
<dbReference type="Proteomes" id="UP001431783">
    <property type="component" value="Unassembled WGS sequence"/>
</dbReference>
<comment type="similarity">
    <text evidence="1">Belongs to the sulfotransferase 1 family.</text>
</comment>
<dbReference type="Gene3D" id="3.40.50.300">
    <property type="entry name" value="P-loop containing nucleotide triphosphate hydrolases"/>
    <property type="match status" value="1"/>
</dbReference>
<dbReference type="AlphaFoldDB" id="A0AAW1UYD7"/>
<keyword evidence="2" id="KW-0808">Transferase</keyword>
<dbReference type="SUPFAM" id="SSF52540">
    <property type="entry name" value="P-loop containing nucleoside triphosphate hydrolases"/>
    <property type="match status" value="1"/>
</dbReference>